<dbReference type="InterPro" id="IPR001748">
    <property type="entry name" value="BUD31"/>
</dbReference>
<comment type="similarity">
    <text evidence="2">Belongs to the BUD31 (G10) family.</text>
</comment>
<dbReference type="PANTHER" id="PTHR19411">
    <property type="entry name" value="PROTEIN BUD31-RELATED"/>
    <property type="match status" value="1"/>
</dbReference>
<keyword evidence="3" id="KW-0539">Nucleus</keyword>
<dbReference type="PRINTS" id="PR00322">
    <property type="entry name" value="G10"/>
</dbReference>
<dbReference type="Proteomes" id="UP000019375">
    <property type="component" value="Unassembled WGS sequence"/>
</dbReference>
<gene>
    <name evidence="4" type="ORF">BN860_00628g</name>
</gene>
<dbReference type="GO" id="GO:0000398">
    <property type="term" value="P:mRNA splicing, via spliceosome"/>
    <property type="evidence" value="ECO:0007669"/>
    <property type="project" value="TreeGrafter"/>
</dbReference>
<sequence>MVSKAPSGFEKVKPTLDEFESQLREVHGAKTSKVSAKKNEHLWQVLRIHHERSRYIYHLFYKRRAISKDLYEWLLRQGIADRQLIAKWKKRGYEKLCCLQCIQRSESTHGSTCICRVPRAQLERDDTAFHQCVHCGCHGCASTD</sequence>
<dbReference type="Pfam" id="PF01125">
    <property type="entry name" value="BUD31"/>
    <property type="match status" value="1"/>
</dbReference>
<evidence type="ECO:0000313" key="5">
    <source>
        <dbReference type="Proteomes" id="UP000019375"/>
    </source>
</evidence>
<comment type="subcellular location">
    <subcellularLocation>
        <location evidence="1">Nucleus</location>
    </subcellularLocation>
</comment>
<evidence type="ECO:0000256" key="3">
    <source>
        <dbReference type="ARBA" id="ARBA00023242"/>
    </source>
</evidence>
<dbReference type="OrthoDB" id="277109at2759"/>
<organism evidence="4 5">
    <name type="scientific">Zygosaccharomyces bailii (strain CLIB 213 / ATCC 58445 / CBS 680 / BCRC 21525 / NBRC 1098 / NCYC 1416 / NRRL Y-2227)</name>
    <dbReference type="NCBI Taxonomy" id="1333698"/>
    <lineage>
        <taxon>Eukaryota</taxon>
        <taxon>Fungi</taxon>
        <taxon>Dikarya</taxon>
        <taxon>Ascomycota</taxon>
        <taxon>Saccharomycotina</taxon>
        <taxon>Saccharomycetes</taxon>
        <taxon>Saccharomycetales</taxon>
        <taxon>Saccharomycetaceae</taxon>
        <taxon>Zygosaccharomyces</taxon>
    </lineage>
</organism>
<dbReference type="EMBL" id="HG316464">
    <property type="protein sequence ID" value="CDF91341.1"/>
    <property type="molecule type" value="Genomic_DNA"/>
</dbReference>
<evidence type="ECO:0000256" key="2">
    <source>
        <dbReference type="ARBA" id="ARBA00005287"/>
    </source>
</evidence>
<evidence type="ECO:0000313" key="4">
    <source>
        <dbReference type="EMBL" id="CDF91341.1"/>
    </source>
</evidence>
<accession>A0A8J2TAK3</accession>
<evidence type="ECO:0000256" key="1">
    <source>
        <dbReference type="ARBA" id="ARBA00004123"/>
    </source>
</evidence>
<dbReference type="PANTHER" id="PTHR19411:SF0">
    <property type="entry name" value="PROTEIN BUD31 HOMOLOG"/>
    <property type="match status" value="1"/>
</dbReference>
<protein>
    <submittedName>
        <fullName evidence="4">ZYBA0S11-00628g1_1</fullName>
    </submittedName>
</protein>
<reference evidence="5" key="1">
    <citation type="journal article" date="2013" name="Genome Announc.">
        <title>Genome sequence of the food spoilage yeast Zygosaccharomyces bailii CLIB 213(T).</title>
        <authorList>
            <person name="Galeote V."/>
            <person name="Bigey F."/>
            <person name="Devillers H."/>
            <person name="Neuveglise C."/>
            <person name="Dequin S."/>
        </authorList>
    </citation>
    <scope>NUCLEOTIDE SEQUENCE [LARGE SCALE GENOMIC DNA]</scope>
    <source>
        <strain evidence="5">CLIB 213 / ATCC 58445 / CBS 680 / CCRC 21525 / NBRC 1098 / NCYC 1416 / NRRL Y-2227</strain>
    </source>
</reference>
<dbReference type="PROSITE" id="PS00998">
    <property type="entry name" value="G10_2"/>
    <property type="match status" value="1"/>
</dbReference>
<dbReference type="AlphaFoldDB" id="A0A8J2TAK3"/>
<proteinExistence type="inferred from homology"/>
<keyword evidence="5" id="KW-1185">Reference proteome</keyword>
<dbReference type="GO" id="GO:0005681">
    <property type="term" value="C:spliceosomal complex"/>
    <property type="evidence" value="ECO:0007669"/>
    <property type="project" value="TreeGrafter"/>
</dbReference>
<dbReference type="InterPro" id="IPR018230">
    <property type="entry name" value="BUD31/G10-rel_CS"/>
</dbReference>
<name>A0A8J2TAK3_ZYGB2</name>